<dbReference type="VEuPathDB" id="FungiDB:RhiirFUN_013716"/>
<reference evidence="2 3" key="1">
    <citation type="submission" date="2016-04" db="EMBL/GenBank/DDBJ databases">
        <title>Genome analyses suggest a sexual origin of heterokaryosis in a supposedly ancient asexual fungus.</title>
        <authorList>
            <person name="Ropars J."/>
            <person name="Sedzielewska K."/>
            <person name="Noel J."/>
            <person name="Charron P."/>
            <person name="Farinelli L."/>
            <person name="Marton T."/>
            <person name="Kruger M."/>
            <person name="Pelin A."/>
            <person name="Brachmann A."/>
            <person name="Corradi N."/>
        </authorList>
    </citation>
    <scope>NUCLEOTIDE SEQUENCE [LARGE SCALE GENOMIC DNA]</scope>
    <source>
        <strain evidence="2 3">C2</strain>
    </source>
</reference>
<proteinExistence type="predicted"/>
<name>A0A2N1N8Z7_9GLOM</name>
<reference evidence="2 3" key="2">
    <citation type="submission" date="2017-10" db="EMBL/GenBank/DDBJ databases">
        <title>Extensive intraspecific genome diversity in a model arbuscular mycorrhizal fungus.</title>
        <authorList>
            <person name="Chen E.C.H."/>
            <person name="Morin E."/>
            <person name="Baudet D."/>
            <person name="Noel J."/>
            <person name="Ndikumana S."/>
            <person name="Charron P."/>
            <person name="St-Onge C."/>
            <person name="Giorgi J."/>
            <person name="Grigoriev I.V."/>
            <person name="Roux C."/>
            <person name="Martin F.M."/>
            <person name="Corradi N."/>
        </authorList>
    </citation>
    <scope>NUCLEOTIDE SEQUENCE [LARGE SCALE GENOMIC DNA]</scope>
    <source>
        <strain evidence="2 3">C2</strain>
    </source>
</reference>
<evidence type="ECO:0000256" key="1">
    <source>
        <dbReference type="SAM" id="MobiDB-lite"/>
    </source>
</evidence>
<dbReference type="AlphaFoldDB" id="A0A2N1N8Z7"/>
<accession>A0A2N1N8Z7</accession>
<feature type="region of interest" description="Disordered" evidence="1">
    <location>
        <begin position="16"/>
        <end position="38"/>
    </location>
</feature>
<feature type="compositionally biased region" description="Basic and acidic residues" evidence="1">
    <location>
        <begin position="16"/>
        <end position="34"/>
    </location>
</feature>
<sequence length="201" mass="23218">MIKSYVLADSCKRTDNQDNDHNESFDDSRKYNKKDSRRTKFSPILSPLEDQTSWSAPAQILKIKKRKWLILWKRNKLMTPMPKKKRVLIKKAKINKYSIYRILLNTPLPGHEQSKPSRHHSEVHIDKKLYGIDATIGLVDDPDKKQSINPKDVAIPESEFKLQSLKPIVLSVIRNVNLIETSDCVFKVGRTIGITKGRIDD</sequence>
<gene>
    <name evidence="2" type="ORF">RhiirC2_849967</name>
</gene>
<comment type="caution">
    <text evidence="2">The sequence shown here is derived from an EMBL/GenBank/DDBJ whole genome shotgun (WGS) entry which is preliminary data.</text>
</comment>
<evidence type="ECO:0000313" key="3">
    <source>
        <dbReference type="Proteomes" id="UP000233469"/>
    </source>
</evidence>
<dbReference type="VEuPathDB" id="FungiDB:FUN_015715"/>
<dbReference type="VEuPathDB" id="FungiDB:RhiirFUN_015573"/>
<organism evidence="2 3">
    <name type="scientific">Rhizophagus irregularis</name>
    <dbReference type="NCBI Taxonomy" id="588596"/>
    <lineage>
        <taxon>Eukaryota</taxon>
        <taxon>Fungi</taxon>
        <taxon>Fungi incertae sedis</taxon>
        <taxon>Mucoromycota</taxon>
        <taxon>Glomeromycotina</taxon>
        <taxon>Glomeromycetes</taxon>
        <taxon>Glomerales</taxon>
        <taxon>Glomeraceae</taxon>
        <taxon>Rhizophagus</taxon>
    </lineage>
</organism>
<evidence type="ECO:0000313" key="2">
    <source>
        <dbReference type="EMBL" id="PKK70386.1"/>
    </source>
</evidence>
<dbReference type="Proteomes" id="UP000233469">
    <property type="component" value="Unassembled WGS sequence"/>
</dbReference>
<dbReference type="EMBL" id="LLXL01000622">
    <property type="protein sequence ID" value="PKK70386.1"/>
    <property type="molecule type" value="Genomic_DNA"/>
</dbReference>
<dbReference type="VEuPathDB" id="FungiDB:RhiirA1_534111"/>
<protein>
    <submittedName>
        <fullName evidence="2">Uncharacterized protein</fullName>
    </submittedName>
</protein>